<name>A0A9X0DIJ9_9HELO</name>
<reference evidence="1" key="1">
    <citation type="submission" date="2022-11" db="EMBL/GenBank/DDBJ databases">
        <title>Genome Resource of Sclerotinia nivalis Strain SnTB1, a Plant Pathogen Isolated from American Ginseng.</title>
        <authorList>
            <person name="Fan S."/>
        </authorList>
    </citation>
    <scope>NUCLEOTIDE SEQUENCE</scope>
    <source>
        <strain evidence="1">SnTB1</strain>
    </source>
</reference>
<dbReference type="EMBL" id="JAPEIS010000008">
    <property type="protein sequence ID" value="KAJ8063720.1"/>
    <property type="molecule type" value="Genomic_DNA"/>
</dbReference>
<protein>
    <submittedName>
        <fullName evidence="1">Uncharacterized protein</fullName>
    </submittedName>
</protein>
<proteinExistence type="predicted"/>
<comment type="caution">
    <text evidence="1">The sequence shown here is derived from an EMBL/GenBank/DDBJ whole genome shotgun (WGS) entry which is preliminary data.</text>
</comment>
<feature type="non-terminal residue" evidence="1">
    <location>
        <position position="84"/>
    </location>
</feature>
<accession>A0A9X0DIJ9</accession>
<evidence type="ECO:0000313" key="2">
    <source>
        <dbReference type="Proteomes" id="UP001152300"/>
    </source>
</evidence>
<dbReference type="Proteomes" id="UP001152300">
    <property type="component" value="Unassembled WGS sequence"/>
</dbReference>
<dbReference type="AlphaFoldDB" id="A0A9X0DIJ9"/>
<gene>
    <name evidence="1" type="ORF">OCU04_007583</name>
</gene>
<organism evidence="1 2">
    <name type="scientific">Sclerotinia nivalis</name>
    <dbReference type="NCBI Taxonomy" id="352851"/>
    <lineage>
        <taxon>Eukaryota</taxon>
        <taxon>Fungi</taxon>
        <taxon>Dikarya</taxon>
        <taxon>Ascomycota</taxon>
        <taxon>Pezizomycotina</taxon>
        <taxon>Leotiomycetes</taxon>
        <taxon>Helotiales</taxon>
        <taxon>Sclerotiniaceae</taxon>
        <taxon>Sclerotinia</taxon>
    </lineage>
</organism>
<sequence>MPNLVTNSNKQITYLNYIFFIIEDRFTIQTTHIVTQINKIEEFKAENIELLRTLIGKQIQLDASSIVINQKPITPRQIQKNPFV</sequence>
<keyword evidence="2" id="KW-1185">Reference proteome</keyword>
<evidence type="ECO:0000313" key="1">
    <source>
        <dbReference type="EMBL" id="KAJ8063720.1"/>
    </source>
</evidence>